<dbReference type="Proteomes" id="UP000649739">
    <property type="component" value="Unassembled WGS sequence"/>
</dbReference>
<evidence type="ECO:0000313" key="1">
    <source>
        <dbReference type="EMBL" id="GGJ77000.1"/>
    </source>
</evidence>
<evidence type="ECO:0000313" key="2">
    <source>
        <dbReference type="Proteomes" id="UP000649739"/>
    </source>
</evidence>
<gene>
    <name evidence="1" type="ORF">GCM10010123_03730</name>
</gene>
<dbReference type="EMBL" id="BMQB01000001">
    <property type="protein sequence ID" value="GGJ77000.1"/>
    <property type="molecule type" value="Genomic_DNA"/>
</dbReference>
<dbReference type="RefSeq" id="WP_189168231.1">
    <property type="nucleotide sequence ID" value="NZ_BMQB01000001.1"/>
</dbReference>
<comment type="caution">
    <text evidence="1">The sequence shown here is derived from an EMBL/GenBank/DDBJ whole genome shotgun (WGS) entry which is preliminary data.</text>
</comment>
<protein>
    <recommendedName>
        <fullName evidence="3">Antitoxin Xre/MbcA/ParS-like toxin-binding domain-containing protein</fullName>
    </recommendedName>
</protein>
<sequence>MTITPGMPVPPDLAAGPAACGGPADVTDGHASAAALDHAVAVLDELGTALEETSEWLGEPLATYVSGAATQRELRGWIESGPEVAASKEALARLQTAVEVVDIFAAVGEPTVARAWLREVSPTTLGRSPAQLLRHARHERLLHRIRDAAARHAEDTHPRD</sequence>
<reference evidence="1" key="1">
    <citation type="journal article" date="2014" name="Int. J. Syst. Evol. Microbiol.">
        <title>Complete genome sequence of Corynebacterium casei LMG S-19264T (=DSM 44701T), isolated from a smear-ripened cheese.</title>
        <authorList>
            <consortium name="US DOE Joint Genome Institute (JGI-PGF)"/>
            <person name="Walter F."/>
            <person name="Albersmeier A."/>
            <person name="Kalinowski J."/>
            <person name="Ruckert C."/>
        </authorList>
    </citation>
    <scope>NUCLEOTIDE SEQUENCE</scope>
    <source>
        <strain evidence="1">JCM 3090</strain>
    </source>
</reference>
<accession>A0A8J3AYX8</accession>
<reference evidence="1" key="2">
    <citation type="submission" date="2020-09" db="EMBL/GenBank/DDBJ databases">
        <authorList>
            <person name="Sun Q."/>
            <person name="Ohkuma M."/>
        </authorList>
    </citation>
    <scope>NUCLEOTIDE SEQUENCE</scope>
    <source>
        <strain evidence="1">JCM 3090</strain>
    </source>
</reference>
<evidence type="ECO:0008006" key="3">
    <source>
        <dbReference type="Google" id="ProtNLM"/>
    </source>
</evidence>
<keyword evidence="2" id="KW-1185">Reference proteome</keyword>
<dbReference type="AlphaFoldDB" id="A0A8J3AYX8"/>
<organism evidence="1 2">
    <name type="scientific">Pilimelia anulata</name>
    <dbReference type="NCBI Taxonomy" id="53371"/>
    <lineage>
        <taxon>Bacteria</taxon>
        <taxon>Bacillati</taxon>
        <taxon>Actinomycetota</taxon>
        <taxon>Actinomycetes</taxon>
        <taxon>Micromonosporales</taxon>
        <taxon>Micromonosporaceae</taxon>
        <taxon>Pilimelia</taxon>
    </lineage>
</organism>
<proteinExistence type="predicted"/>
<name>A0A8J3AYX8_9ACTN</name>